<reference evidence="10 11" key="1">
    <citation type="submission" date="2018-11" db="EMBL/GenBank/DDBJ databases">
        <title>Sequencing the genomes of 1000 actinobacteria strains.</title>
        <authorList>
            <person name="Klenk H.-P."/>
        </authorList>
    </citation>
    <scope>NUCLEOTIDE SEQUENCE [LARGE SCALE GENOMIC DNA]</scope>
    <source>
        <strain evidence="10 11">DSM 14418</strain>
    </source>
</reference>
<dbReference type="Gene3D" id="1.20.1640.10">
    <property type="entry name" value="Multidrug efflux transporter AcrB transmembrane domain"/>
    <property type="match status" value="2"/>
</dbReference>
<feature type="transmembrane region" description="Helical" evidence="8">
    <location>
        <begin position="299"/>
        <end position="325"/>
    </location>
</feature>
<evidence type="ECO:0000256" key="3">
    <source>
        <dbReference type="ARBA" id="ARBA00022475"/>
    </source>
</evidence>
<dbReference type="InterPro" id="IPR050545">
    <property type="entry name" value="Mycobact_MmpL"/>
</dbReference>
<organism evidence="10 11">
    <name type="scientific">Georgenia muralis</name>
    <dbReference type="NCBI Taxonomy" id="154117"/>
    <lineage>
        <taxon>Bacteria</taxon>
        <taxon>Bacillati</taxon>
        <taxon>Actinomycetota</taxon>
        <taxon>Actinomycetes</taxon>
        <taxon>Micrococcales</taxon>
        <taxon>Bogoriellaceae</taxon>
        <taxon>Georgenia</taxon>
    </lineage>
</organism>
<keyword evidence="3" id="KW-1003">Cell membrane</keyword>
<keyword evidence="4 8" id="KW-0812">Transmembrane</keyword>
<feature type="transmembrane region" description="Helical" evidence="8">
    <location>
        <begin position="331"/>
        <end position="355"/>
    </location>
</feature>
<accession>A0A3N4ZA02</accession>
<proteinExistence type="inferred from homology"/>
<dbReference type="RefSeq" id="WP_123919177.1">
    <property type="nucleotide sequence ID" value="NZ_RKRA01000001.1"/>
</dbReference>
<comment type="caution">
    <text evidence="10">The sequence shown here is derived from an EMBL/GenBank/DDBJ whole genome shotgun (WGS) entry which is preliminary data.</text>
</comment>
<dbReference type="PANTHER" id="PTHR33406:SF6">
    <property type="entry name" value="MEMBRANE PROTEIN YDGH-RELATED"/>
    <property type="match status" value="1"/>
</dbReference>
<evidence type="ECO:0000313" key="11">
    <source>
        <dbReference type="Proteomes" id="UP000280726"/>
    </source>
</evidence>
<gene>
    <name evidence="10" type="ORF">EDD32_3289</name>
</gene>
<comment type="subcellular location">
    <subcellularLocation>
        <location evidence="1">Cell membrane</location>
        <topology evidence="1">Multi-pass membrane protein</topology>
    </subcellularLocation>
</comment>
<feature type="transmembrane region" description="Helical" evidence="8">
    <location>
        <begin position="223"/>
        <end position="243"/>
    </location>
</feature>
<dbReference type="InterPro" id="IPR004869">
    <property type="entry name" value="MMPL_dom"/>
</dbReference>
<feature type="domain" description="Membrane transport protein MMPL" evidence="9">
    <location>
        <begin position="158"/>
        <end position="366"/>
    </location>
</feature>
<evidence type="ECO:0000259" key="9">
    <source>
        <dbReference type="Pfam" id="PF03176"/>
    </source>
</evidence>
<keyword evidence="6 8" id="KW-0472">Membrane</keyword>
<sequence length="764" mass="78775">MSERSSTARRRGLAERLWYGYARLVVALRWFVIVGWAAAAAAAMILLPPLGTTADDLEALGADDASFAAEQRSVELFGFPLLSRVAMVQHDPAGMTTLAQAEAVLRGIAVNQDAYDTALLGAIPIPNAGGAFPGALEEDTAVVTFLFAEPTASFFEQTDVAKQFAEDQLTDAEDAYVGVTGSMPARAAQGRVVNAYVPVVELTTLLAVLTVVALTFRSLAAPAVTLVSVGAAVGVTMGVAGSVADALDFSVPADLRPLIVALLLGVVTDYCIFYLSGLRARLAEGHHRLEAARLATASFTPIVTVAGLTVAAGTASLVVAGSALFSGFGPGLAVTVLTGVVVAITLVPAILAVLGPRAFWPSDIRRALEREAGRQRSSALTSTVTHRASAVVVAALCIAGLGLAASQVRHMDLGLGFVQSLPAESEVARAAEAAGEGFAPGIVSPTELLVEGDGVGEDEEAVSRLGEALQAQPGVAGVLGPGDSAAADDLGVLVAESGDAVRYLVVLDTTPLEATAIDNLRGLRENLPDLTAEAGLDGVTTSLAGDTALADGIVKDTTDDLLRISVAALAVNLLMLVIFLRALVAPLYLLASSVLALGATLGITVMVFQGVLGHDDLTFYVPFAAAVLLLSLGSDYNIFAVGRVWQLARDRSLRDAMLAGVPQSTRAITAAGLALASSFGLLALVPLRPFRELGFVLAVGILIDVFVVRALLVPSLLTIVGTVSSWPSRQLRRRAPSADAAAEPWDADPGRESGRPRRAAPGGP</sequence>
<evidence type="ECO:0000256" key="5">
    <source>
        <dbReference type="ARBA" id="ARBA00022989"/>
    </source>
</evidence>
<protein>
    <submittedName>
        <fullName evidence="10">RND superfamily putative drug exporter</fullName>
    </submittedName>
</protein>
<feature type="transmembrane region" description="Helical" evidence="8">
    <location>
        <begin position="587"/>
        <end position="608"/>
    </location>
</feature>
<evidence type="ECO:0000256" key="6">
    <source>
        <dbReference type="ARBA" id="ARBA00023136"/>
    </source>
</evidence>
<evidence type="ECO:0000313" key="10">
    <source>
        <dbReference type="EMBL" id="RPF28746.1"/>
    </source>
</evidence>
<name>A0A3N4ZA02_9MICO</name>
<evidence type="ECO:0000256" key="7">
    <source>
        <dbReference type="SAM" id="MobiDB-lite"/>
    </source>
</evidence>
<keyword evidence="11" id="KW-1185">Reference proteome</keyword>
<dbReference type="AlphaFoldDB" id="A0A3N4ZA02"/>
<dbReference type="OrthoDB" id="2365435at2"/>
<feature type="region of interest" description="Disordered" evidence="7">
    <location>
        <begin position="731"/>
        <end position="764"/>
    </location>
</feature>
<feature type="transmembrane region" description="Helical" evidence="8">
    <location>
        <begin position="666"/>
        <end position="687"/>
    </location>
</feature>
<dbReference type="EMBL" id="RKRA01000001">
    <property type="protein sequence ID" value="RPF28746.1"/>
    <property type="molecule type" value="Genomic_DNA"/>
</dbReference>
<keyword evidence="5 8" id="KW-1133">Transmembrane helix</keyword>
<evidence type="ECO:0000256" key="2">
    <source>
        <dbReference type="ARBA" id="ARBA00010157"/>
    </source>
</evidence>
<evidence type="ECO:0000256" key="8">
    <source>
        <dbReference type="SAM" id="Phobius"/>
    </source>
</evidence>
<feature type="transmembrane region" description="Helical" evidence="8">
    <location>
        <begin position="384"/>
        <end position="405"/>
    </location>
</feature>
<dbReference type="SUPFAM" id="SSF82866">
    <property type="entry name" value="Multidrug efflux transporter AcrB transmembrane domain"/>
    <property type="match status" value="2"/>
</dbReference>
<feature type="transmembrane region" description="Helical" evidence="8">
    <location>
        <begin position="255"/>
        <end position="278"/>
    </location>
</feature>
<evidence type="ECO:0000256" key="1">
    <source>
        <dbReference type="ARBA" id="ARBA00004651"/>
    </source>
</evidence>
<feature type="transmembrane region" description="Helical" evidence="8">
    <location>
        <begin position="620"/>
        <end position="645"/>
    </location>
</feature>
<feature type="transmembrane region" description="Helical" evidence="8">
    <location>
        <begin position="561"/>
        <end position="580"/>
    </location>
</feature>
<comment type="similarity">
    <text evidence="2">Belongs to the resistance-nodulation-cell division (RND) (TC 2.A.6) family. MmpL subfamily.</text>
</comment>
<dbReference type="Pfam" id="PF03176">
    <property type="entry name" value="MMPL"/>
    <property type="match status" value="2"/>
</dbReference>
<dbReference type="PANTHER" id="PTHR33406">
    <property type="entry name" value="MEMBRANE PROTEIN MJ1562-RELATED"/>
    <property type="match status" value="1"/>
</dbReference>
<feature type="domain" description="Membrane transport protein MMPL" evidence="9">
    <location>
        <begin position="421"/>
        <end position="733"/>
    </location>
</feature>
<dbReference type="Proteomes" id="UP000280726">
    <property type="component" value="Unassembled WGS sequence"/>
</dbReference>
<feature type="transmembrane region" description="Helical" evidence="8">
    <location>
        <begin position="693"/>
        <end position="724"/>
    </location>
</feature>
<feature type="transmembrane region" description="Helical" evidence="8">
    <location>
        <begin position="21"/>
        <end position="47"/>
    </location>
</feature>
<evidence type="ECO:0000256" key="4">
    <source>
        <dbReference type="ARBA" id="ARBA00022692"/>
    </source>
</evidence>
<dbReference type="GO" id="GO:0005886">
    <property type="term" value="C:plasma membrane"/>
    <property type="evidence" value="ECO:0007669"/>
    <property type="project" value="UniProtKB-SubCell"/>
</dbReference>
<feature type="transmembrane region" description="Helical" evidence="8">
    <location>
        <begin position="195"/>
        <end position="216"/>
    </location>
</feature>